<reference evidence="2 3" key="1">
    <citation type="submission" date="2019-08" db="EMBL/GenBank/DDBJ databases">
        <title>A chromosome-level genome assembly, high-density linkage maps, and genome scans reveal the genomic architecture of hybrid incompatibilities underlying speciation via character displacement in darters (Percidae: Etheostominae).</title>
        <authorList>
            <person name="Moran R.L."/>
            <person name="Catchen J.M."/>
            <person name="Fuller R.C."/>
        </authorList>
    </citation>
    <scope>NUCLEOTIDE SEQUENCE [LARGE SCALE GENOMIC DNA]</scope>
    <source>
        <strain evidence="2">EspeVRDwgs_2016</strain>
        <tissue evidence="2">Muscle</tissue>
    </source>
</reference>
<name>A0A5J5DC88_9PERO</name>
<accession>A0A5J5DC88</accession>
<feature type="region of interest" description="Disordered" evidence="1">
    <location>
        <begin position="1"/>
        <end position="63"/>
    </location>
</feature>
<comment type="caution">
    <text evidence="2">The sequence shown here is derived from an EMBL/GenBank/DDBJ whole genome shotgun (WGS) entry which is preliminary data.</text>
</comment>
<feature type="compositionally biased region" description="Basic residues" evidence="1">
    <location>
        <begin position="176"/>
        <end position="187"/>
    </location>
</feature>
<gene>
    <name evidence="2" type="ORF">FQN60_002352</name>
</gene>
<feature type="region of interest" description="Disordered" evidence="1">
    <location>
        <begin position="98"/>
        <end position="124"/>
    </location>
</feature>
<dbReference type="EMBL" id="VOFY01000007">
    <property type="protein sequence ID" value="KAA8591409.1"/>
    <property type="molecule type" value="Genomic_DNA"/>
</dbReference>
<feature type="region of interest" description="Disordered" evidence="1">
    <location>
        <begin position="136"/>
        <end position="158"/>
    </location>
</feature>
<feature type="region of interest" description="Disordered" evidence="1">
    <location>
        <begin position="176"/>
        <end position="220"/>
    </location>
</feature>
<feature type="compositionally biased region" description="Low complexity" evidence="1">
    <location>
        <begin position="15"/>
        <end position="24"/>
    </location>
</feature>
<evidence type="ECO:0000313" key="3">
    <source>
        <dbReference type="Proteomes" id="UP000327493"/>
    </source>
</evidence>
<keyword evidence="3" id="KW-1185">Reference proteome</keyword>
<proteinExistence type="predicted"/>
<dbReference type="AlphaFoldDB" id="A0A5J5DC88"/>
<protein>
    <submittedName>
        <fullName evidence="2">Uncharacterized protein</fullName>
    </submittedName>
</protein>
<organism evidence="2 3">
    <name type="scientific">Etheostoma spectabile</name>
    <name type="common">orangethroat darter</name>
    <dbReference type="NCBI Taxonomy" id="54343"/>
    <lineage>
        <taxon>Eukaryota</taxon>
        <taxon>Metazoa</taxon>
        <taxon>Chordata</taxon>
        <taxon>Craniata</taxon>
        <taxon>Vertebrata</taxon>
        <taxon>Euteleostomi</taxon>
        <taxon>Actinopterygii</taxon>
        <taxon>Neopterygii</taxon>
        <taxon>Teleostei</taxon>
        <taxon>Neoteleostei</taxon>
        <taxon>Acanthomorphata</taxon>
        <taxon>Eupercaria</taxon>
        <taxon>Perciformes</taxon>
        <taxon>Percoidei</taxon>
        <taxon>Percidae</taxon>
        <taxon>Etheostomatinae</taxon>
        <taxon>Etheostoma</taxon>
    </lineage>
</organism>
<evidence type="ECO:0000313" key="2">
    <source>
        <dbReference type="EMBL" id="KAA8591409.1"/>
    </source>
</evidence>
<feature type="compositionally biased region" description="Polar residues" evidence="1">
    <location>
        <begin position="1"/>
        <end position="11"/>
    </location>
</feature>
<sequence>MARLSLSGQTELESRSSNSRISNNEAQDKTSTPKRRWEDLESGGIRRPDSLGPETKRKREDTTAINKSSWVSIGCTIAFQRKYVSAFQYRALEEEVKQTLPRDAQKKMATPKMSPSPTRYLKDKDKLSYKRKREDLDSAGIRRPDNLGPQKKRRRVVRRRVQADADIVMVAMPKKRNRRRNRRRHVRPVQSAKEWRHPECSGRNGPGEKTWRGGRKKAKHDVRYVIL</sequence>
<dbReference type="Proteomes" id="UP000327493">
    <property type="component" value="Chromosome 7"/>
</dbReference>
<feature type="compositionally biased region" description="Basic and acidic residues" evidence="1">
    <location>
        <begin position="136"/>
        <end position="145"/>
    </location>
</feature>
<feature type="compositionally biased region" description="Basic and acidic residues" evidence="1">
    <location>
        <begin position="35"/>
        <end position="62"/>
    </location>
</feature>
<evidence type="ECO:0000256" key="1">
    <source>
        <dbReference type="SAM" id="MobiDB-lite"/>
    </source>
</evidence>